<evidence type="ECO:0000313" key="2">
    <source>
        <dbReference type="EnsemblPlants" id="HORVU.MOREX.r3.3HG0242660.1.CDS1"/>
    </source>
</evidence>
<reference evidence="2" key="2">
    <citation type="submission" date="2020-10" db="EMBL/GenBank/DDBJ databases">
        <authorList>
            <person name="Scholz U."/>
            <person name="Mascher M."/>
            <person name="Fiebig A."/>
        </authorList>
    </citation>
    <scope>NUCLEOTIDE SEQUENCE [LARGE SCALE GENOMIC DNA]</scope>
    <source>
        <strain evidence="2">cv. Morex</strain>
    </source>
</reference>
<name>A0A8I6XRR7_HORVV</name>
<accession>A0A8I6XRR7</accession>
<reference evidence="3" key="1">
    <citation type="journal article" date="2012" name="Nature">
        <title>A physical, genetic and functional sequence assembly of the barley genome.</title>
        <authorList>
            <consortium name="The International Barley Genome Sequencing Consortium"/>
            <person name="Mayer K.F."/>
            <person name="Waugh R."/>
            <person name="Brown J.W."/>
            <person name="Schulman A."/>
            <person name="Langridge P."/>
            <person name="Platzer M."/>
            <person name="Fincher G.B."/>
            <person name="Muehlbauer G.J."/>
            <person name="Sato K."/>
            <person name="Close T.J."/>
            <person name="Wise R.P."/>
            <person name="Stein N."/>
        </authorList>
    </citation>
    <scope>NUCLEOTIDE SEQUENCE [LARGE SCALE GENOMIC DNA]</scope>
    <source>
        <strain evidence="3">cv. Morex</strain>
    </source>
</reference>
<dbReference type="Gramene" id="HORVU.MOREX.r3.3HG0242660.1">
    <property type="protein sequence ID" value="HORVU.MOREX.r3.3HG0242660.1.CDS1"/>
    <property type="gene ID" value="HORVU.MOREX.r3.3HG0242660"/>
</dbReference>
<evidence type="ECO:0000313" key="3">
    <source>
        <dbReference type="Proteomes" id="UP000011116"/>
    </source>
</evidence>
<reference evidence="2" key="3">
    <citation type="submission" date="2022-01" db="UniProtKB">
        <authorList>
            <consortium name="EnsemblPlants"/>
        </authorList>
    </citation>
    <scope>IDENTIFICATION</scope>
    <source>
        <strain evidence="2">subsp. vulgare</strain>
    </source>
</reference>
<keyword evidence="3" id="KW-1185">Reference proteome</keyword>
<evidence type="ECO:0000256" key="1">
    <source>
        <dbReference type="SAM" id="MobiDB-lite"/>
    </source>
</evidence>
<proteinExistence type="predicted"/>
<dbReference type="AlphaFoldDB" id="A0A8I6XRR7"/>
<feature type="compositionally biased region" description="Basic and acidic residues" evidence="1">
    <location>
        <begin position="84"/>
        <end position="111"/>
    </location>
</feature>
<sequence>MYYCWIDTEMPDWAVIEIRERGRRAWASLDLEECRAKAEAEEKATENKGWEEYCVEQRAFIDEIKRKTQEEKLRLEEVYIQREEAGEAERERKRERARAAKVAEEVGDGKGKYPRWTQ</sequence>
<organism evidence="2 3">
    <name type="scientific">Hordeum vulgare subsp. vulgare</name>
    <name type="common">Domesticated barley</name>
    <dbReference type="NCBI Taxonomy" id="112509"/>
    <lineage>
        <taxon>Eukaryota</taxon>
        <taxon>Viridiplantae</taxon>
        <taxon>Streptophyta</taxon>
        <taxon>Embryophyta</taxon>
        <taxon>Tracheophyta</taxon>
        <taxon>Spermatophyta</taxon>
        <taxon>Magnoliopsida</taxon>
        <taxon>Liliopsida</taxon>
        <taxon>Poales</taxon>
        <taxon>Poaceae</taxon>
        <taxon>BOP clade</taxon>
        <taxon>Pooideae</taxon>
        <taxon>Triticodae</taxon>
        <taxon>Triticeae</taxon>
        <taxon>Hordeinae</taxon>
        <taxon>Hordeum</taxon>
    </lineage>
</organism>
<protein>
    <submittedName>
        <fullName evidence="2">Uncharacterized protein</fullName>
    </submittedName>
</protein>
<dbReference type="Proteomes" id="UP000011116">
    <property type="component" value="Chromosome 3H"/>
</dbReference>
<dbReference type="EnsemblPlants" id="HORVU.MOREX.r3.3HG0242660.1">
    <property type="protein sequence ID" value="HORVU.MOREX.r3.3HG0242660.1.CDS1"/>
    <property type="gene ID" value="HORVU.MOREX.r3.3HG0242660"/>
</dbReference>
<feature type="region of interest" description="Disordered" evidence="1">
    <location>
        <begin position="84"/>
        <end position="118"/>
    </location>
</feature>